<keyword evidence="4" id="KW-0808">Transferase</keyword>
<feature type="domain" description="C3H1-type" evidence="12">
    <location>
        <begin position="448"/>
        <end position="476"/>
    </location>
</feature>
<gene>
    <name evidence="13" type="ORF">ANN_15000</name>
</gene>
<evidence type="ECO:0000256" key="7">
    <source>
        <dbReference type="ARBA" id="ARBA00022833"/>
    </source>
</evidence>
<comment type="caution">
    <text evidence="13">The sequence shown here is derived from an EMBL/GenBank/DDBJ whole genome shotgun (WGS) entry which is preliminary data.</text>
</comment>
<dbReference type="InterPro" id="IPR000571">
    <property type="entry name" value="Znf_CCCH"/>
</dbReference>
<evidence type="ECO:0000259" key="11">
    <source>
        <dbReference type="PROSITE" id="PS50089"/>
    </source>
</evidence>
<dbReference type="PROSITE" id="PS50089">
    <property type="entry name" value="ZF_RING_2"/>
    <property type="match status" value="1"/>
</dbReference>
<dbReference type="SUPFAM" id="SSF57850">
    <property type="entry name" value="RING/U-box"/>
    <property type="match status" value="1"/>
</dbReference>
<evidence type="ECO:0000256" key="4">
    <source>
        <dbReference type="ARBA" id="ARBA00022679"/>
    </source>
</evidence>
<keyword evidence="14" id="KW-1185">Reference proteome</keyword>
<dbReference type="Proteomes" id="UP001148838">
    <property type="component" value="Unassembled WGS sequence"/>
</dbReference>
<dbReference type="PROSITE" id="PS50103">
    <property type="entry name" value="ZF_C3H1"/>
    <property type="match status" value="1"/>
</dbReference>
<feature type="zinc finger region" description="C3H1-type" evidence="8">
    <location>
        <begin position="448"/>
        <end position="476"/>
    </location>
</feature>
<dbReference type="InterPro" id="IPR048575">
    <property type="entry name" value="Roquin_1_2-like_ROQ"/>
</dbReference>
<accession>A0ABQ8SXU9</accession>
<dbReference type="InterPro" id="IPR052249">
    <property type="entry name" value="Roquin_domain"/>
</dbReference>
<evidence type="ECO:0000256" key="3">
    <source>
        <dbReference type="ARBA" id="ARBA00012483"/>
    </source>
</evidence>
<keyword evidence="7 8" id="KW-0862">Zinc</keyword>
<dbReference type="PANTHER" id="PTHR13139">
    <property type="entry name" value="RING FINGER AND CCCH-TYPE ZINC FINGER DOMAIN-CONTAINING PROTEIN"/>
    <property type="match status" value="1"/>
</dbReference>
<dbReference type="Pfam" id="PF18386">
    <property type="entry name" value="ROQ_II"/>
    <property type="match status" value="1"/>
</dbReference>
<keyword evidence="5 8" id="KW-0479">Metal-binding</keyword>
<dbReference type="InterPro" id="IPR041523">
    <property type="entry name" value="ROQ_II"/>
</dbReference>
<feature type="coiled-coil region" evidence="9">
    <location>
        <begin position="905"/>
        <end position="963"/>
    </location>
</feature>
<comment type="catalytic activity">
    <reaction evidence="1">
        <text>S-ubiquitinyl-[E2 ubiquitin-conjugating enzyme]-L-cysteine + [acceptor protein]-L-lysine = [E2 ubiquitin-conjugating enzyme]-L-cysteine + N(6)-ubiquitinyl-[acceptor protein]-L-lysine.</text>
        <dbReference type="EC" id="2.3.2.27"/>
    </reaction>
</comment>
<dbReference type="SUPFAM" id="SSF90229">
    <property type="entry name" value="CCCH zinc finger"/>
    <property type="match status" value="1"/>
</dbReference>
<dbReference type="EMBL" id="JAJSOF020000019">
    <property type="protein sequence ID" value="KAJ4439044.1"/>
    <property type="molecule type" value="Genomic_DNA"/>
</dbReference>
<feature type="domain" description="RING-type" evidence="11">
    <location>
        <begin position="14"/>
        <end position="54"/>
    </location>
</feature>
<dbReference type="PANTHER" id="PTHR13139:SF54">
    <property type="entry name" value="RING-TYPE E3 UBIQUITIN TRANSFERASE"/>
    <property type="match status" value="1"/>
</dbReference>
<keyword evidence="6 8" id="KW-0863">Zinc-finger</keyword>
<dbReference type="SMART" id="SM00356">
    <property type="entry name" value="ZnF_C3H1"/>
    <property type="match status" value="1"/>
</dbReference>
<evidence type="ECO:0000256" key="10">
    <source>
        <dbReference type="SAM" id="MobiDB-lite"/>
    </source>
</evidence>
<organism evidence="13 14">
    <name type="scientific">Periplaneta americana</name>
    <name type="common">American cockroach</name>
    <name type="synonym">Blatta americana</name>
    <dbReference type="NCBI Taxonomy" id="6978"/>
    <lineage>
        <taxon>Eukaryota</taxon>
        <taxon>Metazoa</taxon>
        <taxon>Ecdysozoa</taxon>
        <taxon>Arthropoda</taxon>
        <taxon>Hexapoda</taxon>
        <taxon>Insecta</taxon>
        <taxon>Pterygota</taxon>
        <taxon>Neoptera</taxon>
        <taxon>Polyneoptera</taxon>
        <taxon>Dictyoptera</taxon>
        <taxon>Blattodea</taxon>
        <taxon>Blattoidea</taxon>
        <taxon>Blattidae</taxon>
        <taxon>Blattinae</taxon>
        <taxon>Periplaneta</taxon>
    </lineage>
</organism>
<dbReference type="InterPro" id="IPR013083">
    <property type="entry name" value="Znf_RING/FYVE/PHD"/>
</dbReference>
<dbReference type="InterPro" id="IPR001841">
    <property type="entry name" value="Znf_RING"/>
</dbReference>
<name>A0ABQ8SXU9_PERAM</name>
<evidence type="ECO:0000256" key="6">
    <source>
        <dbReference type="ARBA" id="ARBA00022771"/>
    </source>
</evidence>
<dbReference type="InterPro" id="IPR017907">
    <property type="entry name" value="Znf_RING_CS"/>
</dbReference>
<evidence type="ECO:0000313" key="14">
    <source>
        <dbReference type="Proteomes" id="UP001148838"/>
    </source>
</evidence>
<dbReference type="Pfam" id="PF21206">
    <property type="entry name" value="Roquin_1_2-like_ROQ"/>
    <property type="match status" value="1"/>
</dbReference>
<evidence type="ECO:0000256" key="9">
    <source>
        <dbReference type="SAM" id="Coils"/>
    </source>
</evidence>
<dbReference type="Gene3D" id="1.20.120.1790">
    <property type="match status" value="1"/>
</dbReference>
<feature type="region of interest" description="Disordered" evidence="10">
    <location>
        <begin position="635"/>
        <end position="654"/>
    </location>
</feature>
<dbReference type="Pfam" id="PF00642">
    <property type="entry name" value="zf-CCCH"/>
    <property type="match status" value="1"/>
</dbReference>
<evidence type="ECO:0000256" key="5">
    <source>
        <dbReference type="ARBA" id="ARBA00022723"/>
    </source>
</evidence>
<sequence>MPIQAPQWTEFLSCPVCCNEFDPTLRSPISLGCGHTVCKTCLSNLHRKQCPFDQTSINTDIDNLPINFALLQLVGASVPETEGTGNIKHLTKEDLKNYLQAKKCIEELALYLKPFSSEVPVAMAVEVQCSLQAYAAQVGNTYQLPADGGGGQVRAMRAARSLGERTVTELILQHQNPQQLSANLWAAAVRARGCQFWDQSLQLAAEVFSKIDKYQTLSWLANGNCHRGKCATAMQEEVLKLVLLALEDGSALSRKVLVMFVVQRLEPHFPQASKTSIGHVVQLLYRASCFKVSKREGDSSLMQLKEEFRTYEALRREHDAQIVQIATEAGLRIAPDQWSALLYGDTAHKSHMQSIIDKLQTPQSFAQSVQELVIALQRTGDPGNLSVLRLHLELLAAIDPSPESSPPTWGECCGALEAVRIVVTGLVEFIQHHGNRKLQEPGHPHNAKYKISMCRDLTLKGNCPRGTNCTFAHSEEELEKYRAKNRKAVVRSNTGLNKNQEMGNKEGQSSEFHNSDKVFVQTDDLLYSTTTPTITPAPFENSVLREGYLSATPSLQVPPPVPTAVVRPPVGVAIPRAGLEYNSYTTPYPPAGGQPTSIYQPSQQQMFAPTPGTFTPDIYSAAPHNMLLSSGGQIYATPSQPDYGSPAPPSEHRPIEAARTGNTWEHTSPNNQQSWLLSQSAGASATKRVASKSLAALQQRKQEIISQLEKVVGKSAASAISSSASSQARVSSAYPTTDNHTNTSTYSIWTSGGILHTGRGGNSQVSHIAAAGHPTTLYRSDSIVADDEFIPFDPPIVSKYGPISRMSKTILRPNSSVQVSASFGDGTISTPMVRRPVPAASPVASWYFNAAQGYPAAALASGRHIIAPPSAGLGDGYITIGHGILDPPQLFMQNKSTECSAKDLVVLADTQKVGLKQQLRNLEKQLNDLKLATQGPCAPLSEGEKLTQELQIIEQGIREKEKELRLNQLVSASLTSPTITAVGWNKDGTVNWGIKSNGEYRSDDEDTYEAGIAHDMRELEMRLEFELEEQEKRWSSEEESGKK</sequence>
<dbReference type="EC" id="2.3.2.27" evidence="3"/>
<dbReference type="SMART" id="SM00184">
    <property type="entry name" value="RING"/>
    <property type="match status" value="1"/>
</dbReference>
<dbReference type="Gene3D" id="3.30.40.10">
    <property type="entry name" value="Zinc/RING finger domain, C3HC4 (zinc finger)"/>
    <property type="match status" value="1"/>
</dbReference>
<evidence type="ECO:0000259" key="12">
    <source>
        <dbReference type="PROSITE" id="PS50103"/>
    </source>
</evidence>
<dbReference type="PROSITE" id="PS00518">
    <property type="entry name" value="ZF_RING_1"/>
    <property type="match status" value="1"/>
</dbReference>
<reference evidence="13 14" key="1">
    <citation type="journal article" date="2022" name="Allergy">
        <title>Genome assembly and annotation of Periplaneta americana reveal a comprehensive cockroach allergen profile.</title>
        <authorList>
            <person name="Wang L."/>
            <person name="Xiong Q."/>
            <person name="Saelim N."/>
            <person name="Wang L."/>
            <person name="Nong W."/>
            <person name="Wan A.T."/>
            <person name="Shi M."/>
            <person name="Liu X."/>
            <person name="Cao Q."/>
            <person name="Hui J.H.L."/>
            <person name="Sookrung N."/>
            <person name="Leung T.F."/>
            <person name="Tungtrongchitr A."/>
            <person name="Tsui S.K.W."/>
        </authorList>
    </citation>
    <scope>NUCLEOTIDE SEQUENCE [LARGE SCALE GENOMIC DNA]</scope>
    <source>
        <strain evidence="13">PWHHKU_190912</strain>
    </source>
</reference>
<protein>
    <recommendedName>
        <fullName evidence="3">RING-type E3 ubiquitin transferase</fullName>
        <ecNumber evidence="3">2.3.2.27</ecNumber>
    </recommendedName>
</protein>
<evidence type="ECO:0000256" key="8">
    <source>
        <dbReference type="PROSITE-ProRule" id="PRU00723"/>
    </source>
</evidence>
<keyword evidence="9" id="KW-0175">Coiled coil</keyword>
<evidence type="ECO:0000256" key="1">
    <source>
        <dbReference type="ARBA" id="ARBA00000900"/>
    </source>
</evidence>
<evidence type="ECO:0000313" key="13">
    <source>
        <dbReference type="EMBL" id="KAJ4439044.1"/>
    </source>
</evidence>
<dbReference type="Gene3D" id="4.10.1000.10">
    <property type="entry name" value="Zinc finger, CCCH-type"/>
    <property type="match status" value="1"/>
</dbReference>
<comment type="subcellular location">
    <subcellularLocation>
        <location evidence="2">Cytoplasm</location>
        <location evidence="2">P-body</location>
    </subcellularLocation>
</comment>
<proteinExistence type="predicted"/>
<dbReference type="InterPro" id="IPR036855">
    <property type="entry name" value="Znf_CCCH_sf"/>
</dbReference>
<evidence type="ECO:0000256" key="2">
    <source>
        <dbReference type="ARBA" id="ARBA00004201"/>
    </source>
</evidence>